<dbReference type="Proteomes" id="UP000023152">
    <property type="component" value="Unassembled WGS sequence"/>
</dbReference>
<feature type="compositionally biased region" description="Basic and acidic residues" evidence="1">
    <location>
        <begin position="14"/>
        <end position="26"/>
    </location>
</feature>
<feature type="region of interest" description="Disordered" evidence="1">
    <location>
        <begin position="1"/>
        <end position="26"/>
    </location>
</feature>
<protein>
    <submittedName>
        <fullName evidence="2">Inverted formin-2-like protein</fullName>
    </submittedName>
</protein>
<accession>X6MTX7</accession>
<comment type="caution">
    <text evidence="2">The sequence shown here is derived from an EMBL/GenBank/DDBJ whole genome shotgun (WGS) entry which is preliminary data.</text>
</comment>
<name>X6MTX7_RETFI</name>
<feature type="compositionally biased region" description="Polar residues" evidence="1">
    <location>
        <begin position="1"/>
        <end position="13"/>
    </location>
</feature>
<evidence type="ECO:0000256" key="1">
    <source>
        <dbReference type="SAM" id="MobiDB-lite"/>
    </source>
</evidence>
<feature type="region of interest" description="Disordered" evidence="1">
    <location>
        <begin position="135"/>
        <end position="177"/>
    </location>
</feature>
<gene>
    <name evidence="2" type="ORF">RFI_19909</name>
</gene>
<organism evidence="2 3">
    <name type="scientific">Reticulomyxa filosa</name>
    <dbReference type="NCBI Taxonomy" id="46433"/>
    <lineage>
        <taxon>Eukaryota</taxon>
        <taxon>Sar</taxon>
        <taxon>Rhizaria</taxon>
        <taxon>Retaria</taxon>
        <taxon>Foraminifera</taxon>
        <taxon>Monothalamids</taxon>
        <taxon>Reticulomyxidae</taxon>
        <taxon>Reticulomyxa</taxon>
    </lineage>
</organism>
<feature type="compositionally biased region" description="Pro residues" evidence="1">
    <location>
        <begin position="135"/>
        <end position="158"/>
    </location>
</feature>
<evidence type="ECO:0000313" key="2">
    <source>
        <dbReference type="EMBL" id="ETO17413.1"/>
    </source>
</evidence>
<sequence length="177" mass="19274">MSAENKINANGSEIKNDFPTDKEKDQIKTTDEKDFFKNLGELFWLDNTLRMNSSGRLSTPLYGGAISIFYEKYARETLSMCMPPWLVLPSNAVPSAPPYNASSPPMHGIESHGMVLPPPPPPFGLGFSGPGSHPYLPPPGYQVGPPPPGNMPICPPGLEPTVKLERSGDSYNDVSMR</sequence>
<proteinExistence type="predicted"/>
<reference evidence="2 3" key="1">
    <citation type="journal article" date="2013" name="Curr. Biol.">
        <title>The Genome of the Foraminiferan Reticulomyxa filosa.</title>
        <authorList>
            <person name="Glockner G."/>
            <person name="Hulsmann N."/>
            <person name="Schleicher M."/>
            <person name="Noegel A.A."/>
            <person name="Eichinger L."/>
            <person name="Gallinger C."/>
            <person name="Pawlowski J."/>
            <person name="Sierra R."/>
            <person name="Euteneuer U."/>
            <person name="Pillet L."/>
            <person name="Moustafa A."/>
            <person name="Platzer M."/>
            <person name="Groth M."/>
            <person name="Szafranski K."/>
            <person name="Schliwa M."/>
        </authorList>
    </citation>
    <scope>NUCLEOTIDE SEQUENCE [LARGE SCALE GENOMIC DNA]</scope>
</reference>
<keyword evidence="3" id="KW-1185">Reference proteome</keyword>
<dbReference type="AlphaFoldDB" id="X6MTX7"/>
<dbReference type="EMBL" id="ASPP01016672">
    <property type="protein sequence ID" value="ETO17413.1"/>
    <property type="molecule type" value="Genomic_DNA"/>
</dbReference>
<evidence type="ECO:0000313" key="3">
    <source>
        <dbReference type="Proteomes" id="UP000023152"/>
    </source>
</evidence>